<evidence type="ECO:0000256" key="1">
    <source>
        <dbReference type="SAM" id="SignalP"/>
    </source>
</evidence>
<keyword evidence="3" id="KW-1185">Reference proteome</keyword>
<name>A0A7V8SWA2_9BACT</name>
<dbReference type="AlphaFoldDB" id="A0A7V8SWA2"/>
<reference evidence="2" key="1">
    <citation type="submission" date="2020-06" db="EMBL/GenBank/DDBJ databases">
        <title>Legume-microbial interactions unlock mineral nutrients during tropical forest succession.</title>
        <authorList>
            <person name="Epihov D.Z."/>
        </authorList>
    </citation>
    <scope>NUCLEOTIDE SEQUENCE [LARGE SCALE GENOMIC DNA]</scope>
    <source>
        <strain evidence="2">Pan2503</strain>
    </source>
</reference>
<proteinExistence type="predicted"/>
<dbReference type="EMBL" id="JACDQQ010000679">
    <property type="protein sequence ID" value="MBA0084719.1"/>
    <property type="molecule type" value="Genomic_DNA"/>
</dbReference>
<sequence>MRHLRAKLLVSVAVAVAALLTLSAPGWAHHGTAAFDTEQMVTVKGVITDFVYTNPHVQVYFECKNEKGESEKWQGELTAPNKLNRAGWTKHTLKPGDEVTVTGNRAKNGARTLWIRKLVGPDGNSLQLFEE</sequence>
<protein>
    <recommendedName>
        <fullName evidence="4">DUF5666 domain-containing protein</fullName>
    </recommendedName>
</protein>
<dbReference type="Proteomes" id="UP000567293">
    <property type="component" value="Unassembled WGS sequence"/>
</dbReference>
<dbReference type="Pfam" id="PF19649">
    <property type="entry name" value="DUF6152"/>
    <property type="match status" value="1"/>
</dbReference>
<evidence type="ECO:0008006" key="4">
    <source>
        <dbReference type="Google" id="ProtNLM"/>
    </source>
</evidence>
<accession>A0A7V8SWA2</accession>
<comment type="caution">
    <text evidence="2">The sequence shown here is derived from an EMBL/GenBank/DDBJ whole genome shotgun (WGS) entry which is preliminary data.</text>
</comment>
<dbReference type="InterPro" id="IPR046150">
    <property type="entry name" value="DUF6152"/>
</dbReference>
<organism evidence="2 3">
    <name type="scientific">Candidatus Acidiferrum panamense</name>
    <dbReference type="NCBI Taxonomy" id="2741543"/>
    <lineage>
        <taxon>Bacteria</taxon>
        <taxon>Pseudomonadati</taxon>
        <taxon>Acidobacteriota</taxon>
        <taxon>Terriglobia</taxon>
        <taxon>Candidatus Acidiferrales</taxon>
        <taxon>Candidatus Acidiferrum</taxon>
    </lineage>
</organism>
<feature type="chain" id="PRO_5030774199" description="DUF5666 domain-containing protein" evidence="1">
    <location>
        <begin position="29"/>
        <end position="131"/>
    </location>
</feature>
<gene>
    <name evidence="2" type="ORF">HRJ53_06975</name>
</gene>
<evidence type="ECO:0000313" key="2">
    <source>
        <dbReference type="EMBL" id="MBA0084719.1"/>
    </source>
</evidence>
<keyword evidence="1" id="KW-0732">Signal</keyword>
<feature type="signal peptide" evidence="1">
    <location>
        <begin position="1"/>
        <end position="28"/>
    </location>
</feature>
<evidence type="ECO:0000313" key="3">
    <source>
        <dbReference type="Proteomes" id="UP000567293"/>
    </source>
</evidence>